<evidence type="ECO:0000313" key="2">
    <source>
        <dbReference type="Proteomes" id="UP000789405"/>
    </source>
</evidence>
<reference evidence="1" key="1">
    <citation type="submission" date="2021-06" db="EMBL/GenBank/DDBJ databases">
        <authorList>
            <person name="Kallberg Y."/>
            <person name="Tangrot J."/>
            <person name="Rosling A."/>
        </authorList>
    </citation>
    <scope>NUCLEOTIDE SEQUENCE</scope>
    <source>
        <strain evidence="1">MA453B</strain>
    </source>
</reference>
<accession>A0A9N8WF14</accession>
<dbReference type="OrthoDB" id="2305109at2759"/>
<dbReference type="Proteomes" id="UP000789405">
    <property type="component" value="Unassembled WGS sequence"/>
</dbReference>
<proteinExistence type="predicted"/>
<protein>
    <submittedName>
        <fullName evidence="1">20954_t:CDS:1</fullName>
    </submittedName>
</protein>
<gene>
    <name evidence="1" type="ORF">DERYTH_LOCUS2252</name>
</gene>
<comment type="caution">
    <text evidence="1">The sequence shown here is derived from an EMBL/GenBank/DDBJ whole genome shotgun (WGS) entry which is preliminary data.</text>
</comment>
<name>A0A9N8WF14_9GLOM</name>
<dbReference type="AlphaFoldDB" id="A0A9N8WF14"/>
<dbReference type="EMBL" id="CAJVPY010000700">
    <property type="protein sequence ID" value="CAG8487693.1"/>
    <property type="molecule type" value="Genomic_DNA"/>
</dbReference>
<sequence length="207" mass="24585">MEKQETLETTLTQLTKDVKTLQSSYENLKSKAKENGHEWWQKGATQGIRVAVDNWLYPNDKVYEQAIRKELEELCPDRMEHYNKVSKWEALYCKIENMYRILQISWSIIWTFHHTVFEHVFKKKVSPTVNSESSESDIASWKLSEEVKWCFENLDMMNEEEDKTYLQMVAKKVFGRQPTRNQHAVAHAILHNLFNPEITKLNLMKNT</sequence>
<organism evidence="1 2">
    <name type="scientific">Dentiscutata erythropus</name>
    <dbReference type="NCBI Taxonomy" id="1348616"/>
    <lineage>
        <taxon>Eukaryota</taxon>
        <taxon>Fungi</taxon>
        <taxon>Fungi incertae sedis</taxon>
        <taxon>Mucoromycota</taxon>
        <taxon>Glomeromycotina</taxon>
        <taxon>Glomeromycetes</taxon>
        <taxon>Diversisporales</taxon>
        <taxon>Gigasporaceae</taxon>
        <taxon>Dentiscutata</taxon>
    </lineage>
</organism>
<evidence type="ECO:0000313" key="1">
    <source>
        <dbReference type="EMBL" id="CAG8487693.1"/>
    </source>
</evidence>
<keyword evidence="2" id="KW-1185">Reference proteome</keyword>